<dbReference type="EMBL" id="SZYD01000015">
    <property type="protein sequence ID" value="KAD3641195.1"/>
    <property type="molecule type" value="Genomic_DNA"/>
</dbReference>
<evidence type="ECO:0000313" key="3">
    <source>
        <dbReference type="Proteomes" id="UP000326396"/>
    </source>
</evidence>
<gene>
    <name evidence="2" type="ORF">E3N88_30419</name>
</gene>
<feature type="compositionally biased region" description="Polar residues" evidence="1">
    <location>
        <begin position="142"/>
        <end position="152"/>
    </location>
</feature>
<protein>
    <submittedName>
        <fullName evidence="2">Uncharacterized protein</fullName>
    </submittedName>
</protein>
<reference evidence="2 3" key="1">
    <citation type="submission" date="2019-05" db="EMBL/GenBank/DDBJ databases">
        <title>Mikania micrantha, genome provides insights into the molecular mechanism of rapid growth.</title>
        <authorList>
            <person name="Liu B."/>
        </authorList>
    </citation>
    <scope>NUCLEOTIDE SEQUENCE [LARGE SCALE GENOMIC DNA]</scope>
    <source>
        <strain evidence="2">NLD-2019</strain>
        <tissue evidence="2">Leaf</tissue>
    </source>
</reference>
<evidence type="ECO:0000256" key="1">
    <source>
        <dbReference type="SAM" id="MobiDB-lite"/>
    </source>
</evidence>
<proteinExistence type="predicted"/>
<feature type="region of interest" description="Disordered" evidence="1">
    <location>
        <begin position="129"/>
        <end position="161"/>
    </location>
</feature>
<sequence>MAVQRQTAASRSARPWMRLQHGLVGGEPSWTETKPSKSAHTPSFKVSLGQVPLVGFGFGFGVGLPQVPQPLTMAKKSRLSARKRTSEALLFESMSKFAGINWYTSTCKWPSESEIAISPVYGRLNSKMKNTDDDNDDENKNIWGTTASSTPKDLQPIPERGVKTPGTTLIESESEFAKRCFLSPKLIYTLVVTGLAPQQNLSSIKLAVKLNQRYEASERIIKILEILSYEKLS</sequence>
<organism evidence="2 3">
    <name type="scientific">Mikania micrantha</name>
    <name type="common">bitter vine</name>
    <dbReference type="NCBI Taxonomy" id="192012"/>
    <lineage>
        <taxon>Eukaryota</taxon>
        <taxon>Viridiplantae</taxon>
        <taxon>Streptophyta</taxon>
        <taxon>Embryophyta</taxon>
        <taxon>Tracheophyta</taxon>
        <taxon>Spermatophyta</taxon>
        <taxon>Magnoliopsida</taxon>
        <taxon>eudicotyledons</taxon>
        <taxon>Gunneridae</taxon>
        <taxon>Pentapetalae</taxon>
        <taxon>asterids</taxon>
        <taxon>campanulids</taxon>
        <taxon>Asterales</taxon>
        <taxon>Asteraceae</taxon>
        <taxon>Asteroideae</taxon>
        <taxon>Heliantheae alliance</taxon>
        <taxon>Eupatorieae</taxon>
        <taxon>Mikania</taxon>
    </lineage>
</organism>
<name>A0A5N6MLK0_9ASTR</name>
<comment type="caution">
    <text evidence="2">The sequence shown here is derived from an EMBL/GenBank/DDBJ whole genome shotgun (WGS) entry which is preliminary data.</text>
</comment>
<dbReference type="AlphaFoldDB" id="A0A5N6MLK0"/>
<dbReference type="OrthoDB" id="1749752at2759"/>
<accession>A0A5N6MLK0</accession>
<evidence type="ECO:0000313" key="2">
    <source>
        <dbReference type="EMBL" id="KAD3641195.1"/>
    </source>
</evidence>
<keyword evidence="3" id="KW-1185">Reference proteome</keyword>
<dbReference type="Proteomes" id="UP000326396">
    <property type="component" value="Linkage Group LG5"/>
</dbReference>